<feature type="compositionally biased region" description="Polar residues" evidence="1">
    <location>
        <begin position="130"/>
        <end position="141"/>
    </location>
</feature>
<evidence type="ECO:0008006" key="5">
    <source>
        <dbReference type="Google" id="ProtNLM"/>
    </source>
</evidence>
<evidence type="ECO:0000313" key="4">
    <source>
        <dbReference type="Proteomes" id="UP000198866"/>
    </source>
</evidence>
<feature type="compositionally biased region" description="Low complexity" evidence="1">
    <location>
        <begin position="158"/>
        <end position="179"/>
    </location>
</feature>
<gene>
    <name evidence="3" type="ORF">SAMN05192539_104013</name>
</gene>
<reference evidence="4" key="1">
    <citation type="submission" date="2016-10" db="EMBL/GenBank/DDBJ databases">
        <authorList>
            <person name="Varghese N."/>
            <person name="Submissions S."/>
        </authorList>
    </citation>
    <scope>NUCLEOTIDE SEQUENCE [LARGE SCALE GENOMIC DNA]</scope>
    <source>
        <strain evidence="4">LMG 26031</strain>
    </source>
</reference>
<dbReference type="RefSeq" id="WP_090872802.1">
    <property type="nucleotide sequence ID" value="NZ_FNYE01000040.1"/>
</dbReference>
<evidence type="ECO:0000256" key="1">
    <source>
        <dbReference type="SAM" id="MobiDB-lite"/>
    </source>
</evidence>
<name>A0A1H7EBR8_9BURK</name>
<keyword evidence="4" id="KW-1185">Reference proteome</keyword>
<organism evidence="3 4">
    <name type="scientific">Paraburkholderia diazotrophica</name>
    <dbReference type="NCBI Taxonomy" id="667676"/>
    <lineage>
        <taxon>Bacteria</taxon>
        <taxon>Pseudomonadati</taxon>
        <taxon>Pseudomonadota</taxon>
        <taxon>Betaproteobacteria</taxon>
        <taxon>Burkholderiales</taxon>
        <taxon>Burkholderiaceae</taxon>
        <taxon>Paraburkholderia</taxon>
    </lineage>
</organism>
<keyword evidence="2" id="KW-0812">Transmembrane</keyword>
<feature type="transmembrane region" description="Helical" evidence="2">
    <location>
        <begin position="101"/>
        <end position="119"/>
    </location>
</feature>
<proteinExistence type="predicted"/>
<feature type="compositionally biased region" description="Pro residues" evidence="1">
    <location>
        <begin position="146"/>
        <end position="157"/>
    </location>
</feature>
<evidence type="ECO:0000256" key="2">
    <source>
        <dbReference type="SAM" id="Phobius"/>
    </source>
</evidence>
<dbReference type="Proteomes" id="UP000198866">
    <property type="component" value="Unassembled WGS sequence"/>
</dbReference>
<protein>
    <recommendedName>
        <fullName evidence="5">Zinc-ribbon domain-containing protein</fullName>
    </recommendedName>
</protein>
<keyword evidence="2" id="KW-0472">Membrane</keyword>
<sequence>MSAETTPAQGFPTPCTRCGGVLYQHAEFCPYCGADHPLDRAQRKRAGTQLRAVDTQSPHVPAMATDPSGLPALASPDMPIPPLAVPHAAWQAAGRWMVTKGVVMLLFVAALGYAAWLLLGDNRRQDTSGDETTNSASTAGGSISPYTPPSASPPAPRATPQSVVQSAAQSARSAPTATSVNAPVADITPTRVAPSRPPPVVQHYRDLSEALRAAHAGLAHNSLAEAKSALSDAMSIEPNNADAAQIQGEIGDREKRRDAALNVASNCAKDKQWSCVREHAAHALAIDVSSADAQSLLERVILSTGWKPLASAAAPATAAMNVNHADANANVNTNTNGTPSLPPLPPAIATKSTATTTSVTANPTATNVATSAATNATSSNAASAASGVDAEMRAIIDSGWKHSPSANK</sequence>
<dbReference type="EMBL" id="FNYE01000040">
    <property type="protein sequence ID" value="SEK08055.1"/>
    <property type="molecule type" value="Genomic_DNA"/>
</dbReference>
<keyword evidence="2" id="KW-1133">Transmembrane helix</keyword>
<evidence type="ECO:0000313" key="3">
    <source>
        <dbReference type="EMBL" id="SEK08055.1"/>
    </source>
</evidence>
<dbReference type="OrthoDB" id="9004488at2"/>
<feature type="region of interest" description="Disordered" evidence="1">
    <location>
        <begin position="125"/>
        <end position="201"/>
    </location>
</feature>
<dbReference type="AlphaFoldDB" id="A0A1H7EBR8"/>
<accession>A0A1H7EBR8</accession>